<sequence length="86" mass="9888">MTAINSIVNDFVFNFSIRMLSEFSTKLTNYCNPDNKTNKFVTAIKRFCIKNVVTQFVLFWILNFGFWIVKDISVNALNALSVAIII</sequence>
<keyword evidence="1" id="KW-0812">Transmembrane</keyword>
<comment type="caution">
    <text evidence="2">The sequence shown here is derived from an EMBL/GenBank/DDBJ whole genome shotgun (WGS) entry which is preliminary data.</text>
</comment>
<evidence type="ECO:0000313" key="2">
    <source>
        <dbReference type="EMBL" id="RCJ21855.1"/>
    </source>
</evidence>
<accession>A0A367QCS2</accession>
<feature type="transmembrane region" description="Helical" evidence="1">
    <location>
        <begin position="52"/>
        <end position="69"/>
    </location>
</feature>
<protein>
    <submittedName>
        <fullName evidence="2">Uncharacterized protein</fullName>
    </submittedName>
</protein>
<dbReference type="Proteomes" id="UP000252107">
    <property type="component" value="Unassembled WGS sequence"/>
</dbReference>
<reference evidence="2" key="1">
    <citation type="submission" date="2016-04" db="EMBL/GenBank/DDBJ databases">
        <authorList>
            <person name="Tabuchi Yagui T.R."/>
        </authorList>
    </citation>
    <scope>NUCLEOTIDE SEQUENCE [LARGE SCALE GENOMIC DNA]</scope>
    <source>
        <strain evidence="2">NIES-26</strain>
    </source>
</reference>
<name>A0A367QCS2_9NOSO</name>
<keyword evidence="1" id="KW-1133">Transmembrane helix</keyword>
<keyword evidence="3" id="KW-1185">Reference proteome</keyword>
<dbReference type="AlphaFoldDB" id="A0A367QCS2"/>
<dbReference type="EMBL" id="LXQD01000328">
    <property type="protein sequence ID" value="RCJ21855.1"/>
    <property type="molecule type" value="Genomic_DNA"/>
</dbReference>
<keyword evidence="1" id="KW-0472">Membrane</keyword>
<gene>
    <name evidence="2" type="ORF">A6770_04260</name>
</gene>
<proteinExistence type="predicted"/>
<evidence type="ECO:0000256" key="1">
    <source>
        <dbReference type="SAM" id="Phobius"/>
    </source>
</evidence>
<organism evidence="2 3">
    <name type="scientific">Nostoc minutum NIES-26</name>
    <dbReference type="NCBI Taxonomy" id="1844469"/>
    <lineage>
        <taxon>Bacteria</taxon>
        <taxon>Bacillati</taxon>
        <taxon>Cyanobacteriota</taxon>
        <taxon>Cyanophyceae</taxon>
        <taxon>Nostocales</taxon>
        <taxon>Nostocaceae</taxon>
        <taxon>Nostoc</taxon>
    </lineage>
</organism>
<evidence type="ECO:0000313" key="3">
    <source>
        <dbReference type="Proteomes" id="UP000252107"/>
    </source>
</evidence>